<name>A0A8J5RXR4_ZIZPA</name>
<feature type="compositionally biased region" description="Low complexity" evidence="1">
    <location>
        <begin position="194"/>
        <end position="203"/>
    </location>
</feature>
<feature type="region of interest" description="Disordered" evidence="1">
    <location>
        <begin position="152"/>
        <end position="203"/>
    </location>
</feature>
<reference evidence="2" key="2">
    <citation type="submission" date="2021-02" db="EMBL/GenBank/DDBJ databases">
        <authorList>
            <person name="Kimball J.A."/>
            <person name="Haas M.W."/>
            <person name="Macchietto M."/>
            <person name="Kono T."/>
            <person name="Duquette J."/>
            <person name="Shao M."/>
        </authorList>
    </citation>
    <scope>NUCLEOTIDE SEQUENCE</scope>
    <source>
        <tissue evidence="2">Fresh leaf tissue</tissue>
    </source>
</reference>
<evidence type="ECO:0000313" key="3">
    <source>
        <dbReference type="Proteomes" id="UP000729402"/>
    </source>
</evidence>
<comment type="caution">
    <text evidence="2">The sequence shown here is derived from an EMBL/GenBank/DDBJ whole genome shotgun (WGS) entry which is preliminary data.</text>
</comment>
<sequence length="203" mass="21269">MPSRRLAARCCTGHRPLHQRASIPLGTAPMRPASLPTAAGEHKDWAMSAAAAQRPFRADRGGEVSGGAVTGKLFATLFKFTCHVIHHITFLPPHAASSPSTSSSFFSLPKLFQPATARHRLCCCRARAPPPPHASVPAAAAPTPARLRPCCPHAAQPPPHPRPSAWGQQGRRRAGAAATGTEACGGGGARAREQQGQWRAVAG</sequence>
<dbReference type="AlphaFoldDB" id="A0A8J5RXR4"/>
<dbReference type="EMBL" id="JAAALK010000289">
    <property type="protein sequence ID" value="KAG8051235.1"/>
    <property type="molecule type" value="Genomic_DNA"/>
</dbReference>
<keyword evidence="3" id="KW-1185">Reference proteome</keyword>
<evidence type="ECO:0000256" key="1">
    <source>
        <dbReference type="SAM" id="MobiDB-lite"/>
    </source>
</evidence>
<organism evidence="2 3">
    <name type="scientific">Zizania palustris</name>
    <name type="common">Northern wild rice</name>
    <dbReference type="NCBI Taxonomy" id="103762"/>
    <lineage>
        <taxon>Eukaryota</taxon>
        <taxon>Viridiplantae</taxon>
        <taxon>Streptophyta</taxon>
        <taxon>Embryophyta</taxon>
        <taxon>Tracheophyta</taxon>
        <taxon>Spermatophyta</taxon>
        <taxon>Magnoliopsida</taxon>
        <taxon>Liliopsida</taxon>
        <taxon>Poales</taxon>
        <taxon>Poaceae</taxon>
        <taxon>BOP clade</taxon>
        <taxon>Oryzoideae</taxon>
        <taxon>Oryzeae</taxon>
        <taxon>Zizaniinae</taxon>
        <taxon>Zizania</taxon>
    </lineage>
</organism>
<dbReference type="Proteomes" id="UP000729402">
    <property type="component" value="Unassembled WGS sequence"/>
</dbReference>
<proteinExistence type="predicted"/>
<accession>A0A8J5RXR4</accession>
<reference evidence="2" key="1">
    <citation type="journal article" date="2021" name="bioRxiv">
        <title>Whole Genome Assembly and Annotation of Northern Wild Rice, Zizania palustris L., Supports a Whole Genome Duplication in the Zizania Genus.</title>
        <authorList>
            <person name="Haas M."/>
            <person name="Kono T."/>
            <person name="Macchietto M."/>
            <person name="Millas R."/>
            <person name="McGilp L."/>
            <person name="Shao M."/>
            <person name="Duquette J."/>
            <person name="Hirsch C.N."/>
            <person name="Kimball J."/>
        </authorList>
    </citation>
    <scope>NUCLEOTIDE SEQUENCE</scope>
    <source>
        <tissue evidence="2">Fresh leaf tissue</tissue>
    </source>
</reference>
<evidence type="ECO:0000313" key="2">
    <source>
        <dbReference type="EMBL" id="KAG8051235.1"/>
    </source>
</evidence>
<gene>
    <name evidence="2" type="ORF">GUJ93_ZPchr0009g472</name>
</gene>
<protein>
    <submittedName>
        <fullName evidence="2">Uncharacterized protein</fullName>
    </submittedName>
</protein>
<feature type="compositionally biased region" description="Low complexity" evidence="1">
    <location>
        <begin position="163"/>
        <end position="182"/>
    </location>
</feature>